<proteinExistence type="inferred from homology"/>
<dbReference type="Pfam" id="PF00884">
    <property type="entry name" value="Sulfatase"/>
    <property type="match status" value="1"/>
</dbReference>
<evidence type="ECO:0000256" key="3">
    <source>
        <dbReference type="SAM" id="MobiDB-lite"/>
    </source>
</evidence>
<evidence type="ECO:0000256" key="1">
    <source>
        <dbReference type="ARBA" id="ARBA00008779"/>
    </source>
</evidence>
<dbReference type="OMA" id="MAYPMRM"/>
<evidence type="ECO:0000313" key="6">
    <source>
        <dbReference type="Proteomes" id="UP000011761"/>
    </source>
</evidence>
<dbReference type="AlphaFoldDB" id="M2MIG7"/>
<dbReference type="HOGENOM" id="CLU_006332_7_1_1"/>
<dbReference type="Proteomes" id="UP000011761">
    <property type="component" value="Unassembled WGS sequence"/>
</dbReference>
<dbReference type="InterPro" id="IPR000917">
    <property type="entry name" value="Sulfatase_N"/>
</dbReference>
<dbReference type="PANTHER" id="PTHR42693:SF53">
    <property type="entry name" value="ENDO-4-O-SULFATASE"/>
    <property type="match status" value="1"/>
</dbReference>
<dbReference type="eggNOG" id="KOG3867">
    <property type="taxonomic scope" value="Eukaryota"/>
</dbReference>
<evidence type="ECO:0000313" key="5">
    <source>
        <dbReference type="EMBL" id="EMC91063.1"/>
    </source>
</evidence>
<name>M2MIG7_BAUPA</name>
<evidence type="ECO:0000256" key="2">
    <source>
        <dbReference type="ARBA" id="ARBA00022801"/>
    </source>
</evidence>
<dbReference type="GO" id="GO:0004065">
    <property type="term" value="F:arylsulfatase activity"/>
    <property type="evidence" value="ECO:0007669"/>
    <property type="project" value="TreeGrafter"/>
</dbReference>
<dbReference type="InterPro" id="IPR050738">
    <property type="entry name" value="Sulfatase"/>
</dbReference>
<accession>M2MIG7</accession>
<keyword evidence="6" id="KW-1185">Reference proteome</keyword>
<keyword evidence="2" id="KW-0378">Hydrolase</keyword>
<feature type="region of interest" description="Disordered" evidence="3">
    <location>
        <begin position="491"/>
        <end position="518"/>
    </location>
</feature>
<dbReference type="OrthoDB" id="103349at2759"/>
<feature type="domain" description="Sulfatase N-terminal" evidence="4">
    <location>
        <begin position="10"/>
        <end position="301"/>
    </location>
</feature>
<organism evidence="5 6">
    <name type="scientific">Baudoinia panamericana (strain UAMH 10762)</name>
    <name type="common">Angels' share fungus</name>
    <name type="synonym">Baudoinia compniacensis (strain UAMH 10762)</name>
    <dbReference type="NCBI Taxonomy" id="717646"/>
    <lineage>
        <taxon>Eukaryota</taxon>
        <taxon>Fungi</taxon>
        <taxon>Dikarya</taxon>
        <taxon>Ascomycota</taxon>
        <taxon>Pezizomycotina</taxon>
        <taxon>Dothideomycetes</taxon>
        <taxon>Dothideomycetidae</taxon>
        <taxon>Mycosphaerellales</taxon>
        <taxon>Teratosphaeriaceae</taxon>
        <taxon>Baudoinia</taxon>
    </lineage>
</organism>
<dbReference type="Gene3D" id="3.40.720.10">
    <property type="entry name" value="Alkaline Phosphatase, subunit A"/>
    <property type="match status" value="1"/>
</dbReference>
<dbReference type="SUPFAM" id="SSF53649">
    <property type="entry name" value="Alkaline phosphatase-like"/>
    <property type="match status" value="1"/>
</dbReference>
<comment type="similarity">
    <text evidence="1">Belongs to the sulfatase family.</text>
</comment>
<dbReference type="STRING" id="717646.M2MIG7"/>
<dbReference type="GeneID" id="19111461"/>
<protein>
    <recommendedName>
        <fullName evidence="4">Sulfatase N-terminal domain-containing protein</fullName>
    </recommendedName>
</protein>
<gene>
    <name evidence="5" type="ORF">BAUCODRAFT_313725</name>
</gene>
<evidence type="ECO:0000259" key="4">
    <source>
        <dbReference type="Pfam" id="PF00884"/>
    </source>
</evidence>
<dbReference type="InterPro" id="IPR017850">
    <property type="entry name" value="Alkaline_phosphatase_core_sf"/>
</dbReference>
<dbReference type="EMBL" id="KB445564">
    <property type="protein sequence ID" value="EMC91063.1"/>
    <property type="molecule type" value="Genomic_DNA"/>
</dbReference>
<feature type="compositionally biased region" description="Polar residues" evidence="3">
    <location>
        <begin position="507"/>
        <end position="518"/>
    </location>
</feature>
<dbReference type="RefSeq" id="XP_007681555.1">
    <property type="nucleotide sequence ID" value="XM_007683365.1"/>
</dbReference>
<dbReference type="CDD" id="cd16027">
    <property type="entry name" value="SGSH"/>
    <property type="match status" value="1"/>
</dbReference>
<dbReference type="KEGG" id="bcom:BAUCODRAFT_313725"/>
<reference evidence="5 6" key="1">
    <citation type="journal article" date="2012" name="PLoS Pathog.">
        <title>Diverse lifestyles and strategies of plant pathogenesis encoded in the genomes of eighteen Dothideomycetes fungi.</title>
        <authorList>
            <person name="Ohm R.A."/>
            <person name="Feau N."/>
            <person name="Henrissat B."/>
            <person name="Schoch C.L."/>
            <person name="Horwitz B.A."/>
            <person name="Barry K.W."/>
            <person name="Condon B.J."/>
            <person name="Copeland A.C."/>
            <person name="Dhillon B."/>
            <person name="Glaser F."/>
            <person name="Hesse C.N."/>
            <person name="Kosti I."/>
            <person name="LaButti K."/>
            <person name="Lindquist E.A."/>
            <person name="Lucas S."/>
            <person name="Salamov A.A."/>
            <person name="Bradshaw R.E."/>
            <person name="Ciuffetti L."/>
            <person name="Hamelin R.C."/>
            <person name="Kema G.H.J."/>
            <person name="Lawrence C."/>
            <person name="Scott J.A."/>
            <person name="Spatafora J.W."/>
            <person name="Turgeon B.G."/>
            <person name="de Wit P.J.G.M."/>
            <person name="Zhong S."/>
            <person name="Goodwin S.B."/>
            <person name="Grigoriev I.V."/>
        </authorList>
    </citation>
    <scope>NUCLEOTIDE SEQUENCE [LARGE SCALE GENOMIC DNA]</scope>
    <source>
        <strain evidence="5 6">UAMH 10762</strain>
    </source>
</reference>
<sequence length="532" mass="60289">MAAHTSGEHRNVLLLIADDLGRDYLHCYGCNTIQTPHLDTLAAEGTRFTNAYASTASCSGSRSTIYTGLHTHQNGQYGLEHQWNHFMTHEHIDTVPVIFNSLGYQTGIIGKVHVGPRRVYPWEVFDSSESRNVKWVAERAASFFDKAQDSKRPFHLTVGFHDPHRDETRGGFANDNKEVLDANLDKEVPDYDANAVEVQSFMTDVEELRTELVQYYKSISRMDLGVGLILSELKQRGLDKNTFIVFVSDNGAPFINSKTTLYDAGVQLPLLIKQPGQTAGIVNPNMASWLDIVPTALAWAGKRDDDVKTPNGTKSPKRLGNSLLPILQEASLLPRTEWKHHVFGSHTFHEVQNYWPTRFIRTHKYKYHRNIAYKLDFPFAADLYGSLTWEGVRNKDGPVKIGKRPLQQYLFRGIEELYDVEADADEVVNLAEKPEYEVVLQWCREMVEAWQYETKDPWLYKDGVSATVMELYTKQGLKLPDRFELDLKDPGTRNVKAWEPPKPPTGSEPQIGNSVSTQSVFGTVSGWLQGKK</sequence>
<dbReference type="PANTHER" id="PTHR42693">
    <property type="entry name" value="ARYLSULFATASE FAMILY MEMBER"/>
    <property type="match status" value="1"/>
</dbReference>